<dbReference type="SUPFAM" id="SSF52922">
    <property type="entry name" value="TK C-terminal domain-like"/>
    <property type="match status" value="1"/>
</dbReference>
<keyword evidence="18" id="KW-1185">Reference proteome</keyword>
<evidence type="ECO:0000256" key="12">
    <source>
        <dbReference type="ARBA" id="ARBA00030514"/>
    </source>
</evidence>
<gene>
    <name evidence="17" type="ORF">MettiDRAFT_0514</name>
</gene>
<feature type="domain" description="Pyruvate flavodoxin/ferredoxin oxidoreductase pyrimidine binding" evidence="15">
    <location>
        <begin position="27"/>
        <end position="186"/>
    </location>
</feature>
<keyword evidence="9 14" id="KW-0560">Oxidoreductase</keyword>
<dbReference type="InterPro" id="IPR017721">
    <property type="entry name" value="IorA"/>
</dbReference>
<evidence type="ECO:0000256" key="4">
    <source>
        <dbReference type="ARBA" id="ARBA00017710"/>
    </source>
</evidence>
<evidence type="ECO:0000259" key="16">
    <source>
        <dbReference type="Pfam" id="PF02775"/>
    </source>
</evidence>
<keyword evidence="6 14" id="KW-0004">4Fe-4S</keyword>
<dbReference type="FunFam" id="3.40.50.970:FF:000039">
    <property type="entry name" value="Indolepyruvate oxidoreductase subunit IorA"/>
    <property type="match status" value="1"/>
</dbReference>
<keyword evidence="10 14" id="KW-0408">Iron</keyword>
<feature type="domain" description="Thiamine pyrophosphate enzyme TPP-binding" evidence="16">
    <location>
        <begin position="396"/>
        <end position="511"/>
    </location>
</feature>
<dbReference type="SUPFAM" id="SSF52518">
    <property type="entry name" value="Thiamin diphosphate-binding fold (THDP-binding)"/>
    <property type="match status" value="2"/>
</dbReference>
<dbReference type="GO" id="GO:0006082">
    <property type="term" value="P:organic acid metabolic process"/>
    <property type="evidence" value="ECO:0007669"/>
    <property type="project" value="UniProtKB-ARBA"/>
</dbReference>
<dbReference type="GO" id="GO:0046872">
    <property type="term" value="F:metal ion binding"/>
    <property type="evidence" value="ECO:0007669"/>
    <property type="project" value="UniProtKB-UniRule"/>
</dbReference>
<reference evidence="17 18" key="1">
    <citation type="submission" date="2013-08" db="EMBL/GenBank/DDBJ databases">
        <authorList>
            <consortium name="DOE Joint Genome Institute"/>
            <person name="Eisen J."/>
            <person name="Huntemann M."/>
            <person name="Han J."/>
            <person name="Chen A."/>
            <person name="Kyrpides N."/>
            <person name="Mavromatis K."/>
            <person name="Markowitz V."/>
            <person name="Palaniappan K."/>
            <person name="Ivanova N."/>
            <person name="Schaumberg A."/>
            <person name="Pati A."/>
            <person name="Liolios K."/>
            <person name="Nordberg H.P."/>
            <person name="Cantor M.N."/>
            <person name="Hua S.X."/>
            <person name="Woyke T."/>
        </authorList>
    </citation>
    <scope>NUCLEOTIDE SEQUENCE [LARGE SCALE GENOMIC DNA]</scope>
    <source>
        <strain evidence="17 18">DSM 2278</strain>
    </source>
</reference>
<comment type="caution">
    <text evidence="17">The sequence shown here is derived from an EMBL/GenBank/DDBJ whole genome shotgun (WGS) entry which is preliminary data.</text>
</comment>
<dbReference type="InterPro" id="IPR009014">
    <property type="entry name" value="Transketo_C/PFOR_II"/>
</dbReference>
<dbReference type="AlphaFoldDB" id="W9DMX2"/>
<proteinExistence type="predicted"/>
<dbReference type="GO" id="GO:0043805">
    <property type="term" value="F:indolepyruvate ferredoxin oxidoreductase activity"/>
    <property type="evidence" value="ECO:0007669"/>
    <property type="project" value="UniProtKB-UniRule"/>
</dbReference>
<name>W9DMX2_METTI</name>
<comment type="function">
    <text evidence="1 14">Catalyzes the ferredoxin-dependent oxidative decarboxylation of arylpyruvates.</text>
</comment>
<evidence type="ECO:0000256" key="13">
    <source>
        <dbReference type="ARBA" id="ARBA00048332"/>
    </source>
</evidence>
<comment type="catalytic activity">
    <reaction evidence="13 14">
        <text>indole-3-pyruvate + 2 oxidized [2Fe-2S]-[ferredoxin] + CoA = (indol-3-yl)acetyl-CoA + 2 reduced [2Fe-2S]-[ferredoxin] + CO2 + H(+)</text>
        <dbReference type="Rhea" id="RHEA:12645"/>
        <dbReference type="Rhea" id="RHEA-COMP:10000"/>
        <dbReference type="Rhea" id="RHEA-COMP:10001"/>
        <dbReference type="ChEBI" id="CHEBI:15378"/>
        <dbReference type="ChEBI" id="CHEBI:16526"/>
        <dbReference type="ChEBI" id="CHEBI:17640"/>
        <dbReference type="ChEBI" id="CHEBI:33737"/>
        <dbReference type="ChEBI" id="CHEBI:33738"/>
        <dbReference type="ChEBI" id="CHEBI:57271"/>
        <dbReference type="ChEBI" id="CHEBI:57287"/>
        <dbReference type="EC" id="1.2.7.8"/>
    </reaction>
</comment>
<evidence type="ECO:0000256" key="5">
    <source>
        <dbReference type="ARBA" id="ARBA00022448"/>
    </source>
</evidence>
<keyword evidence="11 14" id="KW-0411">Iron-sulfur</keyword>
<dbReference type="Gene3D" id="3.40.50.970">
    <property type="match status" value="2"/>
</dbReference>
<evidence type="ECO:0000256" key="6">
    <source>
        <dbReference type="ARBA" id="ARBA00022485"/>
    </source>
</evidence>
<evidence type="ECO:0000313" key="18">
    <source>
        <dbReference type="Proteomes" id="UP000019483"/>
    </source>
</evidence>
<evidence type="ECO:0000313" key="17">
    <source>
        <dbReference type="EMBL" id="ETA67104.1"/>
    </source>
</evidence>
<dbReference type="Proteomes" id="UP000019483">
    <property type="component" value="Unassembled WGS sequence"/>
</dbReference>
<comment type="cofactor">
    <cofactor evidence="14">
        <name>[4Fe-4S] cluster</name>
        <dbReference type="ChEBI" id="CHEBI:49883"/>
    </cofactor>
    <text evidence="14">Binds 2 [4Fe-4S] clusters. In this family the first cluster has a non-standard and varying [4Fe-4S] binding motif CX(2)CX(2)CX(4-5)CP.</text>
</comment>
<evidence type="ECO:0000256" key="1">
    <source>
        <dbReference type="ARBA" id="ARBA00002995"/>
    </source>
</evidence>
<evidence type="ECO:0000256" key="14">
    <source>
        <dbReference type="PIRNR" id="PIRNR006439"/>
    </source>
</evidence>
<dbReference type="EMBL" id="AZAJ01000001">
    <property type="protein sequence ID" value="ETA67104.1"/>
    <property type="molecule type" value="Genomic_DNA"/>
</dbReference>
<dbReference type="STRING" id="1090322.MettiDRAFT_0514"/>
<evidence type="ECO:0000256" key="7">
    <source>
        <dbReference type="ARBA" id="ARBA00022723"/>
    </source>
</evidence>
<keyword evidence="5 14" id="KW-0813">Transport</keyword>
<dbReference type="PANTHER" id="PTHR43710">
    <property type="entry name" value="2-HYDROXYACYL-COA LYASE"/>
    <property type="match status" value="1"/>
</dbReference>
<dbReference type="EC" id="1.2.7.8" evidence="3 14"/>
<sequence length="519" mass="56741">MTNTEDITGLEAIYLAAIDSNVKFITAVAGYPMTAVADHFFENKNSSNCNECNNYDIHWFTNEKAALEAALGASVTGRRSIVMVKHVGMNVLSDPLMTAMMHTIGSGLVILAGDDPGAKASQNEQDSRFYGAISETAVFDPSTPQNTYDSLSRAFELSEEAKVPVIMRITDRLEKERQKISRSRINSKTNVKEKVLDRSIWKLTMHGKHQRFHIESEPILIHESENSRFNHIAINGDKVGIVSSGYPSFIVDKILSTQLVYSSYSHLSLGMVSPFPEKLVKSFIEQHEHILVVEESETFIETHISTCCEKVLGKRTGHLPFSMVEKEHVDFAFENIDKDEVSEYTDVQTILSRGSKPICSDCPFMPLYNVLHDIRPVAGDMGCSIRTAPDPLNAVNTGFALGGAISTACGFPGKGIAVIGDFGLAHSGIIGLINAVENGFDILAIILQNDVAAMTGGQGAPDLKKVVKALVPDTTCINIDELLDSEGKDACSEYIKNIIQAKIEDKGVSVIYIEGQCTK</sequence>
<dbReference type="GO" id="GO:0051539">
    <property type="term" value="F:4 iron, 4 sulfur cluster binding"/>
    <property type="evidence" value="ECO:0007669"/>
    <property type="project" value="UniProtKB-UniRule"/>
</dbReference>
<dbReference type="InterPro" id="IPR002880">
    <property type="entry name" value="Pyrv_Fd/Flavodoxin_OxRdtase_N"/>
</dbReference>
<evidence type="ECO:0000259" key="15">
    <source>
        <dbReference type="Pfam" id="PF01855"/>
    </source>
</evidence>
<dbReference type="Pfam" id="PF02775">
    <property type="entry name" value="TPP_enzyme_C"/>
    <property type="match status" value="1"/>
</dbReference>
<dbReference type="OrthoDB" id="116011at2157"/>
<dbReference type="InterPro" id="IPR045025">
    <property type="entry name" value="HACL1-like"/>
</dbReference>
<evidence type="ECO:0000256" key="8">
    <source>
        <dbReference type="ARBA" id="ARBA00022982"/>
    </source>
</evidence>
<dbReference type="InterPro" id="IPR011766">
    <property type="entry name" value="TPP_enzyme_TPP-bd"/>
</dbReference>
<comment type="subunit">
    <text evidence="2 14">Heterodimer of the IorA and IorB subunits.</text>
</comment>
<evidence type="ECO:0000256" key="9">
    <source>
        <dbReference type="ARBA" id="ARBA00023002"/>
    </source>
</evidence>
<organism evidence="17 18">
    <name type="scientific">Methanolobus tindarius DSM 2278</name>
    <dbReference type="NCBI Taxonomy" id="1090322"/>
    <lineage>
        <taxon>Archaea</taxon>
        <taxon>Methanobacteriati</taxon>
        <taxon>Methanobacteriota</taxon>
        <taxon>Stenosarchaea group</taxon>
        <taxon>Methanomicrobia</taxon>
        <taxon>Methanosarcinales</taxon>
        <taxon>Methanosarcinaceae</taxon>
        <taxon>Methanolobus</taxon>
    </lineage>
</organism>
<dbReference type="PIRSF" id="PIRSF006439">
    <property type="entry name" value="Indolepyruvate_ferr_oxidored"/>
    <property type="match status" value="1"/>
</dbReference>
<dbReference type="CDD" id="cd07034">
    <property type="entry name" value="TPP_PYR_PFOR_IOR-alpha_like"/>
    <property type="match status" value="1"/>
</dbReference>
<keyword evidence="7 14" id="KW-0479">Metal-binding</keyword>
<dbReference type="GO" id="GO:0044272">
    <property type="term" value="P:sulfur compound biosynthetic process"/>
    <property type="evidence" value="ECO:0007669"/>
    <property type="project" value="UniProtKB-ARBA"/>
</dbReference>
<keyword evidence="8 14" id="KW-0249">Electron transport</keyword>
<evidence type="ECO:0000256" key="3">
    <source>
        <dbReference type="ARBA" id="ARBA00012812"/>
    </source>
</evidence>
<evidence type="ECO:0000256" key="2">
    <source>
        <dbReference type="ARBA" id="ARBA00011238"/>
    </source>
</evidence>
<dbReference type="GO" id="GO:0030976">
    <property type="term" value="F:thiamine pyrophosphate binding"/>
    <property type="evidence" value="ECO:0007669"/>
    <property type="project" value="InterPro"/>
</dbReference>
<keyword evidence="17" id="KW-0670">Pyruvate</keyword>
<dbReference type="PANTHER" id="PTHR43710:SF6">
    <property type="entry name" value="INDOLEPYRUVATE OXIDOREDUCTASE SUBUNIT IORA"/>
    <property type="match status" value="1"/>
</dbReference>
<evidence type="ECO:0000256" key="11">
    <source>
        <dbReference type="ARBA" id="ARBA00023014"/>
    </source>
</evidence>
<dbReference type="Pfam" id="PF01855">
    <property type="entry name" value="POR_N"/>
    <property type="match status" value="1"/>
</dbReference>
<accession>W9DMX2</accession>
<evidence type="ECO:0000256" key="10">
    <source>
        <dbReference type="ARBA" id="ARBA00023004"/>
    </source>
</evidence>
<dbReference type="InterPro" id="IPR029061">
    <property type="entry name" value="THDP-binding"/>
</dbReference>
<protein>
    <recommendedName>
        <fullName evidence="4 14">Indolepyruvate oxidoreductase subunit IorA</fullName>
        <shortName evidence="14">IOR</shortName>
        <ecNumber evidence="3 14">1.2.7.8</ecNumber>
    </recommendedName>
    <alternativeName>
        <fullName evidence="12 14">Indolepyruvate ferredoxin oxidoreductase subunit alpha</fullName>
    </alternativeName>
</protein>
<dbReference type="RefSeq" id="WP_023844240.1">
    <property type="nucleotide sequence ID" value="NZ_AZAJ01000001.1"/>
</dbReference>